<name>A0A418B0N7_9STRA</name>
<dbReference type="AlphaFoldDB" id="A0A418B0N7"/>
<comment type="caution">
    <text evidence="2">The sequence shown here is derived from an EMBL/GenBank/DDBJ whole genome shotgun (WGS) entry which is preliminary data.</text>
</comment>
<dbReference type="EMBL" id="QUSY01000206">
    <property type="protein sequence ID" value="RHY31551.1"/>
    <property type="molecule type" value="Genomic_DNA"/>
</dbReference>
<feature type="region of interest" description="Disordered" evidence="1">
    <location>
        <begin position="1"/>
        <end position="22"/>
    </location>
</feature>
<evidence type="ECO:0000313" key="3">
    <source>
        <dbReference type="Proteomes" id="UP000285060"/>
    </source>
</evidence>
<accession>A0A418B0N7</accession>
<keyword evidence="3" id="KW-1185">Reference proteome</keyword>
<gene>
    <name evidence="2" type="ORF">DYB32_003431</name>
</gene>
<evidence type="ECO:0000313" key="2">
    <source>
        <dbReference type="EMBL" id="RHY31551.1"/>
    </source>
</evidence>
<feature type="compositionally biased region" description="Polar residues" evidence="1">
    <location>
        <begin position="1"/>
        <end position="17"/>
    </location>
</feature>
<reference evidence="2 3" key="1">
    <citation type="submission" date="2018-08" db="EMBL/GenBank/DDBJ databases">
        <title>Aphanomyces genome sequencing and annotation.</title>
        <authorList>
            <person name="Minardi D."/>
            <person name="Oidtmann B."/>
            <person name="Van Der Giezen M."/>
            <person name="Studholme D.J."/>
        </authorList>
    </citation>
    <scope>NUCLEOTIDE SEQUENCE [LARGE SCALE GENOMIC DNA]</scope>
    <source>
        <strain evidence="2 3">NJM0002</strain>
    </source>
</reference>
<dbReference type="Proteomes" id="UP000285060">
    <property type="component" value="Unassembled WGS sequence"/>
</dbReference>
<proteinExistence type="predicted"/>
<sequence>MSPATTSVIPVSDTSLPAGTATRPQKLLDKLVGIPPLHKPTATDATKKTSVLAQTSHPVTVPSMQHTLAWLHSRDLSHKKVSCSFIQSLLHCFHTQQQNATPPLPLGWGSTNLTLSWAHRSFGVLNAPIYADIAVAKRILAPGGWFATIATRSQRLEFATWVTEFLGAVRTCDGLKHELLAEKAQLSSHAADVTTTYDRVRSIYDSARQLSRQHDVAVYGAKLLQCLDEVETLLRDEERVVGDVNSAASTETLENVAFSMLFGRLGTQIRPLTDDHHGVYMAMLMAWMRSQLSREEFDAFFHLLQPQDLHDPNTCPACGDWLKDHKDVSSDQLDPSIVHVELEKLRSMNHQVEAHDKASRKKTTKGVASTIAWLQQHQEEKKASSGFIHSLLHWFRHDDDDKVSHSPLLPVEWAQSRVDVDWTERSYAVLNAPFYADMSHARRIFLEGTLRAATDDVAADFKTWIAEFMAQLGQCRELKDELLEEKADVANKAIRVRTEYDEVQRLYEATVDLDPKTPEYEASVVALFEEVEATLVDEAAAVAEANPLVMNPDSENEAFSNLFAGMEATDDKHGVVIAKIVAWMKNNLPRADFDAFMALFDNQVQHQLGGPWMQLYAQHLHRLEPFAIEFHCAFVYGRSRADVVAPLHDPTQP</sequence>
<protein>
    <submittedName>
        <fullName evidence="2">Uncharacterized protein</fullName>
    </submittedName>
</protein>
<dbReference type="VEuPathDB" id="FungiDB:H310_02414"/>
<evidence type="ECO:0000256" key="1">
    <source>
        <dbReference type="SAM" id="MobiDB-lite"/>
    </source>
</evidence>
<organism evidence="2 3">
    <name type="scientific">Aphanomyces invadans</name>
    <dbReference type="NCBI Taxonomy" id="157072"/>
    <lineage>
        <taxon>Eukaryota</taxon>
        <taxon>Sar</taxon>
        <taxon>Stramenopiles</taxon>
        <taxon>Oomycota</taxon>
        <taxon>Saprolegniomycetes</taxon>
        <taxon>Saprolegniales</taxon>
        <taxon>Verrucalvaceae</taxon>
        <taxon>Aphanomyces</taxon>
    </lineage>
</organism>